<evidence type="ECO:0000313" key="3">
    <source>
        <dbReference type="Proteomes" id="UP000189701"/>
    </source>
</evidence>
<dbReference type="PANTHER" id="PTHR16263:SF4">
    <property type="entry name" value="TETRATRICOPEPTIDE REPEAT PROTEIN 38"/>
    <property type="match status" value="1"/>
</dbReference>
<reference evidence="4" key="2">
    <citation type="submission" date="2025-08" db="UniProtKB">
        <authorList>
            <consortium name="RefSeq"/>
        </authorList>
    </citation>
    <scope>IDENTIFICATION</scope>
    <source>
        <tissue evidence="4">Leaf</tissue>
    </source>
</reference>
<dbReference type="Pfam" id="PF00106">
    <property type="entry name" value="adh_short"/>
    <property type="match status" value="1"/>
</dbReference>
<name>A0A1U7Y6F3_NICSY</name>
<dbReference type="eggNOG" id="KOG2610">
    <property type="taxonomic scope" value="Eukaryota"/>
</dbReference>
<gene>
    <name evidence="4" type="primary">LOC104244883</name>
</gene>
<dbReference type="SUPFAM" id="SSF51735">
    <property type="entry name" value="NAD(P)-binding Rossmann-fold domains"/>
    <property type="match status" value="1"/>
</dbReference>
<organism evidence="3 4">
    <name type="scientific">Nicotiana sylvestris</name>
    <name type="common">Wood tobacco</name>
    <name type="synonym">South American tobacco</name>
    <dbReference type="NCBI Taxonomy" id="4096"/>
    <lineage>
        <taxon>Eukaryota</taxon>
        <taxon>Viridiplantae</taxon>
        <taxon>Streptophyta</taxon>
        <taxon>Embryophyta</taxon>
        <taxon>Tracheophyta</taxon>
        <taxon>Spermatophyta</taxon>
        <taxon>Magnoliopsida</taxon>
        <taxon>eudicotyledons</taxon>
        <taxon>Gunneridae</taxon>
        <taxon>Pentapetalae</taxon>
        <taxon>asterids</taxon>
        <taxon>lamiids</taxon>
        <taxon>Solanales</taxon>
        <taxon>Solanaceae</taxon>
        <taxon>Nicotianoideae</taxon>
        <taxon>Nicotianeae</taxon>
        <taxon>Nicotiana</taxon>
    </lineage>
</organism>
<accession>A0A1U7Y6F3</accession>
<dbReference type="InterPro" id="IPR036291">
    <property type="entry name" value="NAD(P)-bd_dom_sf"/>
</dbReference>
<sequence length="153" mass="17304">MIRLIQSVVPHMASKKKGKIVNVESCIALDLGPWSGAYSASKADVHSFTDTLRFTGNQMQKKLQTKALRLIVKMRGHIMLYTHNWWHVALCCFEGHSPMEKVRDVYDQNISKELERSDASPAEVYLNAVGLLLRVYVRGRINVFGDCLKILAS</sequence>
<dbReference type="Proteomes" id="UP000189701">
    <property type="component" value="Unplaced"/>
</dbReference>
<protein>
    <submittedName>
        <fullName evidence="4">Uncharacterized protein LOC104244883</fullName>
    </submittedName>
</protein>
<keyword evidence="2" id="KW-0802">TPR repeat</keyword>
<dbReference type="InterPro" id="IPR002347">
    <property type="entry name" value="SDR_fam"/>
</dbReference>
<dbReference type="InterPro" id="IPR033891">
    <property type="entry name" value="TTC38"/>
</dbReference>
<evidence type="ECO:0000256" key="1">
    <source>
        <dbReference type="ARBA" id="ARBA00022737"/>
    </source>
</evidence>
<reference evidence="3" key="1">
    <citation type="journal article" date="2013" name="Genome Biol.">
        <title>Reference genomes and transcriptomes of Nicotiana sylvestris and Nicotiana tomentosiformis.</title>
        <authorList>
            <person name="Sierro N."/>
            <person name="Battey J.N."/>
            <person name="Ouadi S."/>
            <person name="Bovet L."/>
            <person name="Goepfert S."/>
            <person name="Bakaher N."/>
            <person name="Peitsch M.C."/>
            <person name="Ivanov N.V."/>
        </authorList>
    </citation>
    <scope>NUCLEOTIDE SEQUENCE [LARGE SCALE GENOMIC DNA]</scope>
</reference>
<evidence type="ECO:0000313" key="4">
    <source>
        <dbReference type="RefSeq" id="XP_009798703.1"/>
    </source>
</evidence>
<dbReference type="PANTHER" id="PTHR16263">
    <property type="entry name" value="TETRATRICOPEPTIDE REPEAT PROTEIN 38"/>
    <property type="match status" value="1"/>
</dbReference>
<keyword evidence="1" id="KW-0677">Repeat</keyword>
<proteinExistence type="predicted"/>
<dbReference type="Gene3D" id="3.40.50.720">
    <property type="entry name" value="NAD(P)-binding Rossmann-like Domain"/>
    <property type="match status" value="1"/>
</dbReference>
<keyword evidence="3" id="KW-1185">Reference proteome</keyword>
<dbReference type="AlphaFoldDB" id="A0A1U7Y6F3"/>
<dbReference type="RefSeq" id="XP_009798703.1">
    <property type="nucleotide sequence ID" value="XM_009800401.1"/>
</dbReference>
<evidence type="ECO:0000256" key="2">
    <source>
        <dbReference type="ARBA" id="ARBA00022803"/>
    </source>
</evidence>